<evidence type="ECO:0008006" key="3">
    <source>
        <dbReference type="Google" id="ProtNLM"/>
    </source>
</evidence>
<gene>
    <name evidence="1" type="ORF">MCOR_54064</name>
</gene>
<accession>A0A6J8ENG1</accession>
<dbReference type="EMBL" id="CACVKT020009472">
    <property type="protein sequence ID" value="CAC5421990.1"/>
    <property type="molecule type" value="Genomic_DNA"/>
</dbReference>
<sequence length="260" mass="29520">MDRFKRLQQEVQWEIRQANKKYMEELIIKTTQRNSGHTPRAKAKNGMSCIEWEKCVPAIYSEAVKKSLDQNKNRKVTMEDQTTNLIDAIKQAARKTIPTKNSENPRPKTKSFATCKKVANDYSDKFNPAEISEAISNLNNGKARDEYGLSAEHFKSAEEIVVPYLVSLFNQILAEKKVPIQFKTGILNVVCKKNKDDKILDNYNMYKGITVSSIIGKNFEHVILNRVLLKLDKQSELQFGFTSGLSPAMAALLVSESELI</sequence>
<protein>
    <recommendedName>
        <fullName evidence="3">Reverse transcriptase domain-containing protein</fullName>
    </recommendedName>
</protein>
<dbReference type="AlphaFoldDB" id="A0A6J8ENG1"/>
<keyword evidence="2" id="KW-1185">Reference proteome</keyword>
<reference evidence="1 2" key="1">
    <citation type="submission" date="2020-06" db="EMBL/GenBank/DDBJ databases">
        <authorList>
            <person name="Li R."/>
            <person name="Bekaert M."/>
        </authorList>
    </citation>
    <scope>NUCLEOTIDE SEQUENCE [LARGE SCALE GENOMIC DNA]</scope>
    <source>
        <strain evidence="2">wild</strain>
    </source>
</reference>
<dbReference type="PANTHER" id="PTHR19446">
    <property type="entry name" value="REVERSE TRANSCRIPTASES"/>
    <property type="match status" value="1"/>
</dbReference>
<organism evidence="1 2">
    <name type="scientific">Mytilus coruscus</name>
    <name type="common">Sea mussel</name>
    <dbReference type="NCBI Taxonomy" id="42192"/>
    <lineage>
        <taxon>Eukaryota</taxon>
        <taxon>Metazoa</taxon>
        <taxon>Spiralia</taxon>
        <taxon>Lophotrochozoa</taxon>
        <taxon>Mollusca</taxon>
        <taxon>Bivalvia</taxon>
        <taxon>Autobranchia</taxon>
        <taxon>Pteriomorphia</taxon>
        <taxon>Mytilida</taxon>
        <taxon>Mytiloidea</taxon>
        <taxon>Mytilidae</taxon>
        <taxon>Mytilinae</taxon>
        <taxon>Mytilus</taxon>
    </lineage>
</organism>
<proteinExistence type="predicted"/>
<evidence type="ECO:0000313" key="2">
    <source>
        <dbReference type="Proteomes" id="UP000507470"/>
    </source>
</evidence>
<evidence type="ECO:0000313" key="1">
    <source>
        <dbReference type="EMBL" id="CAC5421990.1"/>
    </source>
</evidence>
<dbReference type="Proteomes" id="UP000507470">
    <property type="component" value="Unassembled WGS sequence"/>
</dbReference>
<name>A0A6J8ENG1_MYTCO</name>